<dbReference type="AlphaFoldDB" id="A0A420XT15"/>
<reference evidence="1 2" key="1">
    <citation type="submission" date="2018-10" db="EMBL/GenBank/DDBJ databases">
        <title>Genomic Encyclopedia of Archaeal and Bacterial Type Strains, Phase II (KMG-II): from individual species to whole genera.</title>
        <authorList>
            <person name="Goeker M."/>
        </authorList>
    </citation>
    <scope>NUCLEOTIDE SEQUENCE [LARGE SCALE GENOMIC DNA]</scope>
    <source>
        <strain evidence="1 2">RP-AC37</strain>
    </source>
</reference>
<dbReference type="InParanoid" id="A0A420XT15"/>
<organism evidence="1 2">
    <name type="scientific">Motilibacter peucedani</name>
    <dbReference type="NCBI Taxonomy" id="598650"/>
    <lineage>
        <taxon>Bacteria</taxon>
        <taxon>Bacillati</taxon>
        <taxon>Actinomycetota</taxon>
        <taxon>Actinomycetes</taxon>
        <taxon>Motilibacterales</taxon>
        <taxon>Motilibacteraceae</taxon>
        <taxon>Motilibacter</taxon>
    </lineage>
</organism>
<gene>
    <name evidence="1" type="ORF">CLV35_0400</name>
</gene>
<accession>A0A420XT15</accession>
<dbReference type="Proteomes" id="UP000281955">
    <property type="component" value="Unassembled WGS sequence"/>
</dbReference>
<keyword evidence="2" id="KW-1185">Reference proteome</keyword>
<comment type="caution">
    <text evidence="1">The sequence shown here is derived from an EMBL/GenBank/DDBJ whole genome shotgun (WGS) entry which is preliminary data.</text>
</comment>
<name>A0A420XT15_9ACTN</name>
<sequence>MVDPELEAALTVLLRDLSAPGGVVPDVRDVPWQPYPGTASCMLHAADGSGMGVFIELGRPTAEQVAHLADQVQEWAVEALWTLSASTSWPPCPHHPGSHPLQAEEHDGRAVWCCPVDRHVVTEVGRLGVQDASS</sequence>
<evidence type="ECO:0000313" key="1">
    <source>
        <dbReference type="EMBL" id="RKS79982.1"/>
    </source>
</evidence>
<evidence type="ECO:0000313" key="2">
    <source>
        <dbReference type="Proteomes" id="UP000281955"/>
    </source>
</evidence>
<proteinExistence type="predicted"/>
<dbReference type="EMBL" id="RBWV01000009">
    <property type="protein sequence ID" value="RKS79982.1"/>
    <property type="molecule type" value="Genomic_DNA"/>
</dbReference>
<protein>
    <submittedName>
        <fullName evidence="1">Uncharacterized protein</fullName>
    </submittedName>
</protein>